<dbReference type="AlphaFoldDB" id="A0AAD3SJC8"/>
<reference evidence="1" key="1">
    <citation type="submission" date="2023-05" db="EMBL/GenBank/DDBJ databases">
        <title>Nepenthes gracilis genome sequencing.</title>
        <authorList>
            <person name="Fukushima K."/>
        </authorList>
    </citation>
    <scope>NUCLEOTIDE SEQUENCE</scope>
    <source>
        <strain evidence="1">SING2019-196</strain>
    </source>
</reference>
<dbReference type="EMBL" id="BSYO01000011">
    <property type="protein sequence ID" value="GMH12217.1"/>
    <property type="molecule type" value="Genomic_DNA"/>
</dbReference>
<evidence type="ECO:0000313" key="2">
    <source>
        <dbReference type="Proteomes" id="UP001279734"/>
    </source>
</evidence>
<gene>
    <name evidence="1" type="ORF">Nepgr_014058</name>
</gene>
<sequence length="91" mass="10279">MGNLEARFLPYCLFGYILIRRYLFDQLSRGEIGVFVWLSSKCSSLGWTHMNLSGKSGSVILHEAAKPMAGQLVSIGNLALSDLYRVRFFPY</sequence>
<accession>A0AAD3SJC8</accession>
<proteinExistence type="predicted"/>
<protein>
    <submittedName>
        <fullName evidence="1">Uncharacterized protein</fullName>
    </submittedName>
</protein>
<name>A0AAD3SJC8_NEPGR</name>
<organism evidence="1 2">
    <name type="scientific">Nepenthes gracilis</name>
    <name type="common">Slender pitcher plant</name>
    <dbReference type="NCBI Taxonomy" id="150966"/>
    <lineage>
        <taxon>Eukaryota</taxon>
        <taxon>Viridiplantae</taxon>
        <taxon>Streptophyta</taxon>
        <taxon>Embryophyta</taxon>
        <taxon>Tracheophyta</taxon>
        <taxon>Spermatophyta</taxon>
        <taxon>Magnoliopsida</taxon>
        <taxon>eudicotyledons</taxon>
        <taxon>Gunneridae</taxon>
        <taxon>Pentapetalae</taxon>
        <taxon>Caryophyllales</taxon>
        <taxon>Nepenthaceae</taxon>
        <taxon>Nepenthes</taxon>
    </lineage>
</organism>
<comment type="caution">
    <text evidence="1">The sequence shown here is derived from an EMBL/GenBank/DDBJ whole genome shotgun (WGS) entry which is preliminary data.</text>
</comment>
<dbReference type="Proteomes" id="UP001279734">
    <property type="component" value="Unassembled WGS sequence"/>
</dbReference>
<evidence type="ECO:0000313" key="1">
    <source>
        <dbReference type="EMBL" id="GMH12217.1"/>
    </source>
</evidence>
<keyword evidence="2" id="KW-1185">Reference proteome</keyword>